<keyword evidence="4 7" id="KW-0689">Ribosomal protein</keyword>
<name>A0AAT9G706_9RICK</name>
<dbReference type="GO" id="GO:0006412">
    <property type="term" value="P:translation"/>
    <property type="evidence" value="ECO:0007669"/>
    <property type="project" value="UniProtKB-UniRule"/>
</dbReference>
<evidence type="ECO:0000256" key="2">
    <source>
        <dbReference type="ARBA" id="ARBA00022730"/>
    </source>
</evidence>
<comment type="function">
    <text evidence="7">The globular domain of the protein is located near the polypeptide exit tunnel on the outside of the subunit, while an extended beta-hairpin is found that lines the wall of the exit tunnel in the center of the 70S ribosome.</text>
</comment>
<evidence type="ECO:0000256" key="9">
    <source>
        <dbReference type="RuleBase" id="RU004006"/>
    </source>
</evidence>
<sequence>MMKVNKGSTTAIAKSLRVSPRKLNLVATSIRNMKVSEALIQLTFSPRRIAQDVKKCLQSAVANAENNFGLDIDTLFITSATVGKALVMKRIMPRAKGRATRINKFFSNLYITVTEVEGK</sequence>
<dbReference type="SUPFAM" id="SSF54843">
    <property type="entry name" value="Ribosomal protein L22"/>
    <property type="match status" value="1"/>
</dbReference>
<dbReference type="GO" id="GO:0022625">
    <property type="term" value="C:cytosolic large ribosomal subunit"/>
    <property type="evidence" value="ECO:0007669"/>
    <property type="project" value="TreeGrafter"/>
</dbReference>
<evidence type="ECO:0000256" key="6">
    <source>
        <dbReference type="ARBA" id="ARBA00035207"/>
    </source>
</evidence>
<dbReference type="PANTHER" id="PTHR13501">
    <property type="entry name" value="CHLOROPLAST 50S RIBOSOMAL PROTEIN L22-RELATED"/>
    <property type="match status" value="1"/>
</dbReference>
<protein>
    <recommendedName>
        <fullName evidence="6 7">Large ribosomal subunit protein uL22</fullName>
    </recommendedName>
</protein>
<dbReference type="InterPro" id="IPR005727">
    <property type="entry name" value="Ribosomal_uL22_bac/chlpt-type"/>
</dbReference>
<dbReference type="GO" id="GO:0019843">
    <property type="term" value="F:rRNA binding"/>
    <property type="evidence" value="ECO:0007669"/>
    <property type="project" value="UniProtKB-UniRule"/>
</dbReference>
<comment type="similarity">
    <text evidence="1 7 8">Belongs to the universal ribosomal protein uL22 family.</text>
</comment>
<dbReference type="Gene3D" id="3.90.470.10">
    <property type="entry name" value="Ribosomal protein L22/L17"/>
    <property type="match status" value="1"/>
</dbReference>
<dbReference type="CDD" id="cd00336">
    <property type="entry name" value="Ribosomal_L22"/>
    <property type="match status" value="1"/>
</dbReference>
<keyword evidence="2 7" id="KW-0699">rRNA-binding</keyword>
<accession>A0AAT9G706</accession>
<dbReference type="InterPro" id="IPR036394">
    <property type="entry name" value="Ribosomal_uL22_sf"/>
</dbReference>
<dbReference type="InterPro" id="IPR001063">
    <property type="entry name" value="Ribosomal_uL22"/>
</dbReference>
<comment type="function">
    <text evidence="7 10">This protein binds specifically to 23S rRNA; its binding is stimulated by other ribosomal proteins, e.g., L4, L17, and L20. It is important during the early stages of 50S assembly. It makes multiple contacts with different domains of the 23S rRNA in the assembled 50S subunit and ribosome.</text>
</comment>
<dbReference type="AlphaFoldDB" id="A0AAT9G706"/>
<evidence type="ECO:0000256" key="8">
    <source>
        <dbReference type="RuleBase" id="RU004005"/>
    </source>
</evidence>
<dbReference type="Pfam" id="PF00237">
    <property type="entry name" value="Ribosomal_L22"/>
    <property type="match status" value="1"/>
</dbReference>
<evidence type="ECO:0000313" key="11">
    <source>
        <dbReference type="EMBL" id="BFD45579.1"/>
    </source>
</evidence>
<evidence type="ECO:0000256" key="10">
    <source>
        <dbReference type="RuleBase" id="RU004008"/>
    </source>
</evidence>
<dbReference type="HAMAP" id="MF_01331_B">
    <property type="entry name" value="Ribosomal_uL22_B"/>
    <property type="match status" value="1"/>
</dbReference>
<dbReference type="EMBL" id="AP029170">
    <property type="protein sequence ID" value="BFD45579.1"/>
    <property type="molecule type" value="Genomic_DNA"/>
</dbReference>
<proteinExistence type="inferred from homology"/>
<dbReference type="PROSITE" id="PS00464">
    <property type="entry name" value="RIBOSOMAL_L22"/>
    <property type="match status" value="1"/>
</dbReference>
<dbReference type="GO" id="GO:0003735">
    <property type="term" value="F:structural constituent of ribosome"/>
    <property type="evidence" value="ECO:0007669"/>
    <property type="project" value="InterPro"/>
</dbReference>
<organism evidence="11">
    <name type="scientific">Candidatus Tisiphia endosymbiont of Sergentomyia squamirostris</name>
    <dbReference type="NCBI Taxonomy" id="3113639"/>
    <lineage>
        <taxon>Bacteria</taxon>
        <taxon>Pseudomonadati</taxon>
        <taxon>Pseudomonadota</taxon>
        <taxon>Alphaproteobacteria</taxon>
        <taxon>Rickettsiales</taxon>
        <taxon>Rickettsiaceae</taxon>
        <taxon>Rickettsieae</taxon>
        <taxon>Candidatus Tisiphia</taxon>
    </lineage>
</organism>
<evidence type="ECO:0000256" key="7">
    <source>
        <dbReference type="HAMAP-Rule" id="MF_01331"/>
    </source>
</evidence>
<evidence type="ECO:0000256" key="5">
    <source>
        <dbReference type="ARBA" id="ARBA00023274"/>
    </source>
</evidence>
<dbReference type="InterPro" id="IPR018260">
    <property type="entry name" value="Ribosomal_uL22_CS"/>
</dbReference>
<evidence type="ECO:0000256" key="4">
    <source>
        <dbReference type="ARBA" id="ARBA00022980"/>
    </source>
</evidence>
<evidence type="ECO:0000256" key="1">
    <source>
        <dbReference type="ARBA" id="ARBA00009451"/>
    </source>
</evidence>
<dbReference type="NCBIfam" id="TIGR01044">
    <property type="entry name" value="rplV_bact"/>
    <property type="match status" value="1"/>
</dbReference>
<comment type="subunit">
    <text evidence="7 9">Part of the 50S ribosomal subunit.</text>
</comment>
<evidence type="ECO:0000256" key="3">
    <source>
        <dbReference type="ARBA" id="ARBA00022884"/>
    </source>
</evidence>
<dbReference type="InterPro" id="IPR047867">
    <property type="entry name" value="Ribosomal_uL22_bac/org-type"/>
</dbReference>
<keyword evidence="5 7" id="KW-0687">Ribonucleoprotein</keyword>
<dbReference type="PANTHER" id="PTHR13501:SF8">
    <property type="entry name" value="LARGE RIBOSOMAL SUBUNIT PROTEIN UL22M"/>
    <property type="match status" value="1"/>
</dbReference>
<gene>
    <name evidence="7 11" type="primary">rplV</name>
    <name evidence="11" type="ORF">DMENIID0002_02250</name>
</gene>
<keyword evidence="3 7" id="KW-0694">RNA-binding</keyword>
<reference evidence="11" key="1">
    <citation type="submission" date="2024-01" db="EMBL/GenBank/DDBJ databases">
        <title>Sequencing the genomes of a sandfly, Sergentomyia squamirostris, and its two endosymbionts.</title>
        <authorList>
            <person name="Itokawa K."/>
            <person name="Sanjoba C."/>
        </authorList>
    </citation>
    <scope>NUCLEOTIDE SEQUENCE</scope>
    <source>
        <strain evidence="11">RiSSQ</strain>
    </source>
</reference>